<feature type="domain" description="WW" evidence="5">
    <location>
        <begin position="127"/>
        <end position="160"/>
    </location>
</feature>
<name>A0AAD5S4A1_9FUNG</name>
<dbReference type="SMART" id="SM00326">
    <property type="entry name" value="SH3"/>
    <property type="match status" value="1"/>
</dbReference>
<feature type="compositionally biased region" description="Basic and acidic residues" evidence="3">
    <location>
        <begin position="109"/>
        <end position="119"/>
    </location>
</feature>
<dbReference type="InterPro" id="IPR050670">
    <property type="entry name" value="STAM"/>
</dbReference>
<dbReference type="CDD" id="cd00201">
    <property type="entry name" value="WW"/>
    <property type="match status" value="2"/>
</dbReference>
<feature type="compositionally biased region" description="Polar residues" evidence="3">
    <location>
        <begin position="298"/>
        <end position="310"/>
    </location>
</feature>
<dbReference type="FunFam" id="2.30.30.40:FF:000072">
    <property type="entry name" value="Unconventional Myosin IB"/>
    <property type="match status" value="1"/>
</dbReference>
<evidence type="ECO:0000256" key="2">
    <source>
        <dbReference type="PROSITE-ProRule" id="PRU00192"/>
    </source>
</evidence>
<dbReference type="Gene3D" id="2.20.70.10">
    <property type="match status" value="2"/>
</dbReference>
<dbReference type="Gene3D" id="2.30.30.40">
    <property type="entry name" value="SH3 Domains"/>
    <property type="match status" value="1"/>
</dbReference>
<dbReference type="PRINTS" id="PR00499">
    <property type="entry name" value="P67PHOX"/>
</dbReference>
<dbReference type="EMBL" id="JADGJD010001644">
    <property type="protein sequence ID" value="KAJ3039353.1"/>
    <property type="molecule type" value="Genomic_DNA"/>
</dbReference>
<dbReference type="PANTHER" id="PTHR45929:SF3">
    <property type="entry name" value="JAK PATHWAY SIGNAL TRANSDUCTION ADAPTOR MOLECULE"/>
    <property type="match status" value="1"/>
</dbReference>
<evidence type="ECO:0000313" key="7">
    <source>
        <dbReference type="Proteomes" id="UP001212841"/>
    </source>
</evidence>
<dbReference type="AlphaFoldDB" id="A0AAD5S4A1"/>
<accession>A0AAD5S4A1</accession>
<dbReference type="InterPro" id="IPR001202">
    <property type="entry name" value="WW_dom"/>
</dbReference>
<gene>
    <name evidence="6" type="ORF">HK097_002864</name>
</gene>
<feature type="region of interest" description="Disordered" evidence="3">
    <location>
        <begin position="100"/>
        <end position="126"/>
    </location>
</feature>
<feature type="region of interest" description="Disordered" evidence="3">
    <location>
        <begin position="214"/>
        <end position="237"/>
    </location>
</feature>
<feature type="domain" description="WW" evidence="5">
    <location>
        <begin position="72"/>
        <end position="105"/>
    </location>
</feature>
<dbReference type="InterPro" id="IPR056685">
    <property type="entry name" value="DUF7783"/>
</dbReference>
<evidence type="ECO:0008006" key="8">
    <source>
        <dbReference type="Google" id="ProtNLM"/>
    </source>
</evidence>
<dbReference type="PROSITE" id="PS01159">
    <property type="entry name" value="WW_DOMAIN_1"/>
    <property type="match status" value="1"/>
</dbReference>
<feature type="compositionally biased region" description="Low complexity" evidence="3">
    <location>
        <begin position="280"/>
        <end position="297"/>
    </location>
</feature>
<protein>
    <recommendedName>
        <fullName evidence="8">SH3 domain-containing protein</fullName>
    </recommendedName>
</protein>
<dbReference type="CDD" id="cd11883">
    <property type="entry name" value="SH3_Sdc25"/>
    <property type="match status" value="1"/>
</dbReference>
<feature type="non-terminal residue" evidence="6">
    <location>
        <position position="418"/>
    </location>
</feature>
<evidence type="ECO:0000256" key="1">
    <source>
        <dbReference type="ARBA" id="ARBA00022443"/>
    </source>
</evidence>
<evidence type="ECO:0000256" key="3">
    <source>
        <dbReference type="SAM" id="MobiDB-lite"/>
    </source>
</evidence>
<keyword evidence="7" id="KW-1185">Reference proteome</keyword>
<feature type="domain" description="WW" evidence="5">
    <location>
        <begin position="231"/>
        <end position="264"/>
    </location>
</feature>
<reference evidence="6" key="1">
    <citation type="submission" date="2020-05" db="EMBL/GenBank/DDBJ databases">
        <title>Phylogenomic resolution of chytrid fungi.</title>
        <authorList>
            <person name="Stajich J.E."/>
            <person name="Amses K."/>
            <person name="Simmons R."/>
            <person name="Seto K."/>
            <person name="Myers J."/>
            <person name="Bonds A."/>
            <person name="Quandt C.A."/>
            <person name="Barry K."/>
            <person name="Liu P."/>
            <person name="Grigoriev I."/>
            <person name="Longcore J.E."/>
            <person name="James T.Y."/>
        </authorList>
    </citation>
    <scope>NUCLEOTIDE SEQUENCE</scope>
    <source>
        <strain evidence="6">JEL0318</strain>
    </source>
</reference>
<dbReference type="Proteomes" id="UP001212841">
    <property type="component" value="Unassembled WGS sequence"/>
</dbReference>
<evidence type="ECO:0000313" key="6">
    <source>
        <dbReference type="EMBL" id="KAJ3039353.1"/>
    </source>
</evidence>
<comment type="caution">
    <text evidence="6">The sequence shown here is derived from an EMBL/GenBank/DDBJ whole genome shotgun (WGS) entry which is preliminary data.</text>
</comment>
<proteinExistence type="predicted"/>
<dbReference type="SMART" id="SM00456">
    <property type="entry name" value="WW"/>
    <property type="match status" value="3"/>
</dbReference>
<sequence>MSAITRTVVRALYDYDGSEEASLRFRRGDIIQVLNQLESGWWDGLCRGERGWFPSNYVSPMETVVDAPAWEQPQAGPWIKQIGEGGTTFWFNSETGETTLEEPPFLHGVRPDNTSEARDSGYSTSSGDLPEGWIVFEAEDGSMVYYNAVTKETRWTPPDGVGVNGASYGVGASPMPGTPGSQGGFYSAGPVMTPMSAPVGGPMMPGMGYVPMGGRPRTGSGGASRPPPLTDGLPPNWGKKILPDSRVYYYNMLTDETTWNLEDINMETGELMNKGNSIKRTSQTSQLSQTSLDSRTSPSPYTSTDPQSHQDWTWSRLTTDIISSIQSLNHSAKNNIKERYIPQSSTIVESIRIMLYASGTARKDAPLVASHKMIKMHHRHIMSSLSKLVLAAKTASGVWPPPDALVKMQQAANEVLVA</sequence>
<dbReference type="PRINTS" id="PR00452">
    <property type="entry name" value="SH3DOMAIN"/>
</dbReference>
<dbReference type="SUPFAM" id="SSF51045">
    <property type="entry name" value="WW domain"/>
    <property type="match status" value="2"/>
</dbReference>
<dbReference type="Pfam" id="PF25006">
    <property type="entry name" value="DUF7783"/>
    <property type="match status" value="1"/>
</dbReference>
<keyword evidence="1 2" id="KW-0728">SH3 domain</keyword>
<dbReference type="InterPro" id="IPR036020">
    <property type="entry name" value="WW_dom_sf"/>
</dbReference>
<feature type="region of interest" description="Disordered" evidence="3">
    <location>
        <begin position="276"/>
        <end position="310"/>
    </location>
</feature>
<dbReference type="SUPFAM" id="SSF50044">
    <property type="entry name" value="SH3-domain"/>
    <property type="match status" value="1"/>
</dbReference>
<dbReference type="PANTHER" id="PTHR45929">
    <property type="entry name" value="JAK PATHWAY SIGNAL TRANSDUCTION ADAPTOR MOLECULE"/>
    <property type="match status" value="1"/>
</dbReference>
<dbReference type="InterPro" id="IPR001452">
    <property type="entry name" value="SH3_domain"/>
</dbReference>
<dbReference type="Pfam" id="PF00397">
    <property type="entry name" value="WW"/>
    <property type="match status" value="1"/>
</dbReference>
<dbReference type="InterPro" id="IPR036028">
    <property type="entry name" value="SH3-like_dom_sf"/>
</dbReference>
<dbReference type="Pfam" id="PF00018">
    <property type="entry name" value="SH3_1"/>
    <property type="match status" value="1"/>
</dbReference>
<organism evidence="6 7">
    <name type="scientific">Rhizophlyctis rosea</name>
    <dbReference type="NCBI Taxonomy" id="64517"/>
    <lineage>
        <taxon>Eukaryota</taxon>
        <taxon>Fungi</taxon>
        <taxon>Fungi incertae sedis</taxon>
        <taxon>Chytridiomycota</taxon>
        <taxon>Chytridiomycota incertae sedis</taxon>
        <taxon>Chytridiomycetes</taxon>
        <taxon>Rhizophlyctidales</taxon>
        <taxon>Rhizophlyctidaceae</taxon>
        <taxon>Rhizophlyctis</taxon>
    </lineage>
</organism>
<evidence type="ECO:0000259" key="4">
    <source>
        <dbReference type="PROSITE" id="PS50002"/>
    </source>
</evidence>
<evidence type="ECO:0000259" key="5">
    <source>
        <dbReference type="PROSITE" id="PS50020"/>
    </source>
</evidence>
<dbReference type="PROSITE" id="PS50020">
    <property type="entry name" value="WW_DOMAIN_2"/>
    <property type="match status" value="3"/>
</dbReference>
<dbReference type="PROSITE" id="PS50002">
    <property type="entry name" value="SH3"/>
    <property type="match status" value="1"/>
</dbReference>
<feature type="domain" description="SH3" evidence="4">
    <location>
        <begin position="4"/>
        <end position="63"/>
    </location>
</feature>